<feature type="transmembrane region" description="Helical" evidence="6">
    <location>
        <begin position="166"/>
        <end position="188"/>
    </location>
</feature>
<feature type="transmembrane region" description="Helical" evidence="6">
    <location>
        <begin position="268"/>
        <end position="288"/>
    </location>
</feature>
<feature type="transmembrane region" description="Helical" evidence="6">
    <location>
        <begin position="329"/>
        <end position="347"/>
    </location>
</feature>
<dbReference type="Gene3D" id="1.20.1250.20">
    <property type="entry name" value="MFS general substrate transporter like domains"/>
    <property type="match status" value="1"/>
</dbReference>
<dbReference type="AlphaFoldDB" id="A0A1I7U087"/>
<dbReference type="WBParaSite" id="Csp11.Scaffold629.g13557.t1">
    <property type="protein sequence ID" value="Csp11.Scaffold629.g13557.t1"/>
    <property type="gene ID" value="Csp11.Scaffold629.g13557"/>
</dbReference>
<dbReference type="PANTHER" id="PTHR23504">
    <property type="entry name" value="MAJOR FACILITATOR SUPERFAMILY DOMAIN-CONTAINING PROTEIN 10"/>
    <property type="match status" value="1"/>
</dbReference>
<evidence type="ECO:0000256" key="3">
    <source>
        <dbReference type="ARBA" id="ARBA00022692"/>
    </source>
</evidence>
<keyword evidence="8" id="KW-1185">Reference proteome</keyword>
<feature type="domain" description="Major facilitator superfamily (MFS) profile" evidence="7">
    <location>
        <begin position="21"/>
        <end position="441"/>
    </location>
</feature>
<evidence type="ECO:0000313" key="8">
    <source>
        <dbReference type="Proteomes" id="UP000095282"/>
    </source>
</evidence>
<feature type="transmembrane region" description="Helical" evidence="6">
    <location>
        <begin position="451"/>
        <end position="473"/>
    </location>
</feature>
<keyword evidence="5 6" id="KW-0472">Membrane</keyword>
<dbReference type="PANTHER" id="PTHR23504:SF31">
    <property type="entry name" value="MAJOR FACILITATOR SUPERFAMILY DOMAIN-CONTAINING PROTEIN 10"/>
    <property type="match status" value="1"/>
</dbReference>
<feature type="transmembrane region" description="Helical" evidence="6">
    <location>
        <begin position="353"/>
        <end position="379"/>
    </location>
</feature>
<dbReference type="InterPro" id="IPR036259">
    <property type="entry name" value="MFS_trans_sf"/>
</dbReference>
<dbReference type="STRING" id="1561998.A0A1I7U087"/>
<organism evidence="8 9">
    <name type="scientific">Caenorhabditis tropicalis</name>
    <dbReference type="NCBI Taxonomy" id="1561998"/>
    <lineage>
        <taxon>Eukaryota</taxon>
        <taxon>Metazoa</taxon>
        <taxon>Ecdysozoa</taxon>
        <taxon>Nematoda</taxon>
        <taxon>Chromadorea</taxon>
        <taxon>Rhabditida</taxon>
        <taxon>Rhabditina</taxon>
        <taxon>Rhabditomorpha</taxon>
        <taxon>Rhabditoidea</taxon>
        <taxon>Rhabditidae</taxon>
        <taxon>Peloderinae</taxon>
        <taxon>Caenorhabditis</taxon>
    </lineage>
</organism>
<proteinExistence type="predicted"/>
<evidence type="ECO:0000259" key="7">
    <source>
        <dbReference type="PROSITE" id="PS50850"/>
    </source>
</evidence>
<feature type="transmembrane region" description="Helical" evidence="6">
    <location>
        <begin position="104"/>
        <end position="124"/>
    </location>
</feature>
<reference evidence="9" key="1">
    <citation type="submission" date="2016-11" db="UniProtKB">
        <authorList>
            <consortium name="WormBaseParasite"/>
        </authorList>
    </citation>
    <scope>IDENTIFICATION</scope>
</reference>
<dbReference type="InterPro" id="IPR011701">
    <property type="entry name" value="MFS"/>
</dbReference>
<evidence type="ECO:0000256" key="4">
    <source>
        <dbReference type="ARBA" id="ARBA00022989"/>
    </source>
</evidence>
<feature type="transmembrane region" description="Helical" evidence="6">
    <location>
        <begin position="76"/>
        <end position="92"/>
    </location>
</feature>
<evidence type="ECO:0000256" key="1">
    <source>
        <dbReference type="ARBA" id="ARBA00004141"/>
    </source>
</evidence>
<comment type="subcellular location">
    <subcellularLocation>
        <location evidence="1">Membrane</location>
        <topology evidence="1">Multi-pass membrane protein</topology>
    </subcellularLocation>
</comment>
<name>A0A1I7U087_9PELO</name>
<feature type="transmembrane region" description="Helical" evidence="6">
    <location>
        <begin position="300"/>
        <end position="317"/>
    </location>
</feature>
<protein>
    <submittedName>
        <fullName evidence="9">MFS domain-containing protein</fullName>
    </submittedName>
</protein>
<dbReference type="PROSITE" id="PS50850">
    <property type="entry name" value="MFS"/>
    <property type="match status" value="1"/>
</dbReference>
<keyword evidence="4 6" id="KW-1133">Transmembrane helix</keyword>
<evidence type="ECO:0000256" key="2">
    <source>
        <dbReference type="ARBA" id="ARBA00022448"/>
    </source>
</evidence>
<sequence length="476" mass="53205">MTAIGPVDQKAVIKLLIPALICNMLAFTSILPLFPTILNYYSKEGHRDWLYDVSVKGLQSFQEVIGVPHSERYDKVFFGGFLGSLFSLLQFISSPTLGSLSDIYGRRSIISLCCIVTFISYVNWLKADTFAYFVLSRILGGLSKGNINVATAIVSDVYTPEDHPKGMALIGISYSLGFLIGPMIGAYFSTIASADAPFSFPAMFSIVLTVIEFAFLFFLPETLDLKEQKSLEDIKKTRKELITPKDLFQFTAVNAPQEKKNEMQRIGCIYFLYLFLYSGLEFTLPFLTHLRFDFNNMQQGKLYLFTGLLMLPIQGRYVRKTPIEGQKRVAEMGMFCIIPAYLLVAFAQTPLILYAGLFFYAIASATVVTSLTSLVHVIYPQSEKGVLAGIFRSLGCLARALGPIVSSTFFWLLGAKYCYTMGALLLVIPYIMLKRTENPATKKQNNYKKSYLVVSSLSVSINTFSIILQIRLISAQ</sequence>
<evidence type="ECO:0000256" key="5">
    <source>
        <dbReference type="ARBA" id="ARBA00023136"/>
    </source>
</evidence>
<dbReference type="GO" id="GO:0031526">
    <property type="term" value="C:brush border membrane"/>
    <property type="evidence" value="ECO:0007669"/>
    <property type="project" value="TreeGrafter"/>
</dbReference>
<accession>A0A1I7U087</accession>
<dbReference type="GO" id="GO:0022857">
    <property type="term" value="F:transmembrane transporter activity"/>
    <property type="evidence" value="ECO:0007669"/>
    <property type="project" value="InterPro"/>
</dbReference>
<dbReference type="Pfam" id="PF07690">
    <property type="entry name" value="MFS_1"/>
    <property type="match status" value="1"/>
</dbReference>
<keyword evidence="3 6" id="KW-0812">Transmembrane</keyword>
<feature type="transmembrane region" description="Helical" evidence="6">
    <location>
        <begin position="130"/>
        <end position="154"/>
    </location>
</feature>
<dbReference type="FunFam" id="1.20.1250.20:FF:000223">
    <property type="entry name" value="Major facilitator superfamily domain-containing protein"/>
    <property type="match status" value="1"/>
</dbReference>
<dbReference type="InterPro" id="IPR020846">
    <property type="entry name" value="MFS_dom"/>
</dbReference>
<dbReference type="SUPFAM" id="SSF103473">
    <property type="entry name" value="MFS general substrate transporter"/>
    <property type="match status" value="1"/>
</dbReference>
<feature type="transmembrane region" description="Helical" evidence="6">
    <location>
        <begin position="410"/>
        <end position="431"/>
    </location>
</feature>
<dbReference type="Proteomes" id="UP000095282">
    <property type="component" value="Unplaced"/>
</dbReference>
<feature type="transmembrane region" description="Helical" evidence="6">
    <location>
        <begin position="12"/>
        <end position="34"/>
    </location>
</feature>
<feature type="transmembrane region" description="Helical" evidence="6">
    <location>
        <begin position="200"/>
        <end position="219"/>
    </location>
</feature>
<evidence type="ECO:0000313" key="9">
    <source>
        <dbReference type="WBParaSite" id="Csp11.Scaffold629.g13557.t1"/>
    </source>
</evidence>
<dbReference type="eggNOG" id="KOG2615">
    <property type="taxonomic scope" value="Eukaryota"/>
</dbReference>
<evidence type="ECO:0000256" key="6">
    <source>
        <dbReference type="SAM" id="Phobius"/>
    </source>
</evidence>
<keyword evidence="2" id="KW-0813">Transport</keyword>